<feature type="compositionally biased region" description="Basic and acidic residues" evidence="8">
    <location>
        <begin position="102"/>
        <end position="111"/>
    </location>
</feature>
<gene>
    <name evidence="11" type="primary">LOC115746981</name>
</gene>
<dbReference type="RefSeq" id="XP_030538846.1">
    <property type="nucleotide sequence ID" value="XM_030682986.1"/>
</dbReference>
<comment type="subcellular location">
    <subcellularLocation>
        <location evidence="1">Secreted</location>
        <location evidence="1">Extracellular space</location>
        <location evidence="1">Apoplast</location>
    </subcellularLocation>
</comment>
<dbReference type="GO" id="GO:0048046">
    <property type="term" value="C:apoplast"/>
    <property type="evidence" value="ECO:0007669"/>
    <property type="project" value="UniProtKB-SubCell"/>
</dbReference>
<evidence type="ECO:0000256" key="5">
    <source>
        <dbReference type="ARBA" id="ARBA00022702"/>
    </source>
</evidence>
<dbReference type="GO" id="GO:0005179">
    <property type="term" value="F:hormone activity"/>
    <property type="evidence" value="ECO:0007669"/>
    <property type="project" value="UniProtKB-KW"/>
</dbReference>
<feature type="chain" id="PRO_5034479060" evidence="9">
    <location>
        <begin position="24"/>
        <end position="124"/>
    </location>
</feature>
<keyword evidence="10" id="KW-1185">Reference proteome</keyword>
<comment type="similarity">
    <text evidence="2">Belongs to the C-terminally encoded plant signaling peptide (CEP) family.</text>
</comment>
<evidence type="ECO:0000256" key="8">
    <source>
        <dbReference type="SAM" id="MobiDB-lite"/>
    </source>
</evidence>
<keyword evidence="7" id="KW-0379">Hydroxylation</keyword>
<evidence type="ECO:0000256" key="1">
    <source>
        <dbReference type="ARBA" id="ARBA00004271"/>
    </source>
</evidence>
<name>A0A8B8PVP3_9MYRT</name>
<accession>A0A8B8PVP3</accession>
<evidence type="ECO:0000256" key="9">
    <source>
        <dbReference type="SAM" id="SignalP"/>
    </source>
</evidence>
<dbReference type="GO" id="GO:0006995">
    <property type="term" value="P:cellular response to nitrogen starvation"/>
    <property type="evidence" value="ECO:0007669"/>
    <property type="project" value="UniProtKB-ARBA"/>
</dbReference>
<evidence type="ECO:0000313" key="10">
    <source>
        <dbReference type="Proteomes" id="UP000827889"/>
    </source>
</evidence>
<keyword evidence="5" id="KW-0372">Hormone</keyword>
<dbReference type="GO" id="GO:1902025">
    <property type="term" value="P:nitrate import"/>
    <property type="evidence" value="ECO:0007669"/>
    <property type="project" value="TreeGrafter"/>
</dbReference>
<proteinExistence type="inferred from homology"/>
<dbReference type="OrthoDB" id="1414493at2759"/>
<feature type="signal peptide" evidence="9">
    <location>
        <begin position="1"/>
        <end position="23"/>
    </location>
</feature>
<evidence type="ECO:0000256" key="2">
    <source>
        <dbReference type="ARBA" id="ARBA00008963"/>
    </source>
</evidence>
<dbReference type="GO" id="GO:1901371">
    <property type="term" value="P:regulation of leaf morphogenesis"/>
    <property type="evidence" value="ECO:0007669"/>
    <property type="project" value="TreeGrafter"/>
</dbReference>
<keyword evidence="6 9" id="KW-0732">Signal</keyword>
<dbReference type="GeneID" id="115746981"/>
<dbReference type="KEGG" id="rarg:115746981"/>
<evidence type="ECO:0000256" key="7">
    <source>
        <dbReference type="ARBA" id="ARBA00023278"/>
    </source>
</evidence>
<feature type="region of interest" description="Disordered" evidence="8">
    <location>
        <begin position="76"/>
        <end position="124"/>
    </location>
</feature>
<dbReference type="GO" id="GO:0048364">
    <property type="term" value="P:root development"/>
    <property type="evidence" value="ECO:0007669"/>
    <property type="project" value="InterPro"/>
</dbReference>
<evidence type="ECO:0000313" key="11">
    <source>
        <dbReference type="RefSeq" id="XP_030538846.1"/>
    </source>
</evidence>
<dbReference type="PANTHER" id="PTHR33348">
    <property type="entry name" value="PRECURSOR OF CEP5"/>
    <property type="match status" value="1"/>
</dbReference>
<organism evidence="10 11">
    <name type="scientific">Rhodamnia argentea</name>
    <dbReference type="NCBI Taxonomy" id="178133"/>
    <lineage>
        <taxon>Eukaryota</taxon>
        <taxon>Viridiplantae</taxon>
        <taxon>Streptophyta</taxon>
        <taxon>Embryophyta</taxon>
        <taxon>Tracheophyta</taxon>
        <taxon>Spermatophyta</taxon>
        <taxon>Magnoliopsida</taxon>
        <taxon>eudicotyledons</taxon>
        <taxon>Gunneridae</taxon>
        <taxon>Pentapetalae</taxon>
        <taxon>rosids</taxon>
        <taxon>malvids</taxon>
        <taxon>Myrtales</taxon>
        <taxon>Myrtaceae</taxon>
        <taxon>Myrtoideae</taxon>
        <taxon>Myrteae</taxon>
        <taxon>Australasian group</taxon>
        <taxon>Rhodamnia</taxon>
    </lineage>
</organism>
<evidence type="ECO:0000256" key="4">
    <source>
        <dbReference type="ARBA" id="ARBA00022525"/>
    </source>
</evidence>
<evidence type="ECO:0000256" key="3">
    <source>
        <dbReference type="ARBA" id="ARBA00022523"/>
    </source>
</evidence>
<dbReference type="AlphaFoldDB" id="A0A8B8PVP3"/>
<dbReference type="InterPro" id="IPR033250">
    <property type="entry name" value="CEP"/>
</dbReference>
<dbReference type="GO" id="GO:2000280">
    <property type="term" value="P:regulation of root development"/>
    <property type="evidence" value="ECO:0007669"/>
    <property type="project" value="TreeGrafter"/>
</dbReference>
<sequence>MAQNKVLFAFVFLLLAFSPKLQSTQARQLKLTTQKQHPFSNKLQNVHELLEKEPRKTITEQSKNLHGEILNKATNTDISATQLPPPPSAMVVGTTLPPTPDHSLDDFRPTDPGHSPGVGHPLQN</sequence>
<keyword evidence="4" id="KW-0964">Secreted</keyword>
<dbReference type="Proteomes" id="UP000827889">
    <property type="component" value="Chromosome 11"/>
</dbReference>
<dbReference type="PANTHER" id="PTHR33348:SF40">
    <property type="entry name" value="PRECURSOR OF CEP3"/>
    <property type="match status" value="1"/>
</dbReference>
<evidence type="ECO:0000256" key="6">
    <source>
        <dbReference type="ARBA" id="ARBA00022729"/>
    </source>
</evidence>
<reference evidence="11" key="1">
    <citation type="submission" date="2025-08" db="UniProtKB">
        <authorList>
            <consortium name="RefSeq"/>
        </authorList>
    </citation>
    <scope>IDENTIFICATION</scope>
    <source>
        <tissue evidence="11">Leaf</tissue>
    </source>
</reference>
<keyword evidence="3" id="KW-0052">Apoplast</keyword>
<protein>
    <submittedName>
        <fullName evidence="11">Precursor of CEP5-like</fullName>
    </submittedName>
</protein>